<evidence type="ECO:0000313" key="2">
    <source>
        <dbReference type="EMBL" id="MCE7009038.1"/>
    </source>
</evidence>
<gene>
    <name evidence="2" type="ORF">LWC34_40430</name>
</gene>
<organism evidence="2 3">
    <name type="scientific">Kibdelosporangium philippinense</name>
    <dbReference type="NCBI Taxonomy" id="211113"/>
    <lineage>
        <taxon>Bacteria</taxon>
        <taxon>Bacillati</taxon>
        <taxon>Actinomycetota</taxon>
        <taxon>Actinomycetes</taxon>
        <taxon>Pseudonocardiales</taxon>
        <taxon>Pseudonocardiaceae</taxon>
        <taxon>Kibdelosporangium</taxon>
    </lineage>
</organism>
<proteinExistence type="predicted"/>
<dbReference type="Pfam" id="PF18728">
    <property type="entry name" value="HEPN_AbiV"/>
    <property type="match status" value="1"/>
</dbReference>
<evidence type="ECO:0000256" key="1">
    <source>
        <dbReference type="SAM" id="MobiDB-lite"/>
    </source>
</evidence>
<comment type="caution">
    <text evidence="2">The sequence shown here is derived from an EMBL/GenBank/DDBJ whole genome shotgun (WGS) entry which is preliminary data.</text>
</comment>
<reference evidence="2 3" key="1">
    <citation type="submission" date="2021-12" db="EMBL/GenBank/DDBJ databases">
        <title>Genome sequence of Kibdelosporangium philippinense ATCC 49844.</title>
        <authorList>
            <person name="Fedorov E.A."/>
            <person name="Omeragic M."/>
            <person name="Shalygina K.F."/>
            <person name="Maclea K.S."/>
        </authorList>
    </citation>
    <scope>NUCLEOTIDE SEQUENCE [LARGE SCALE GENOMIC DNA]</scope>
    <source>
        <strain evidence="2 3">ATCC 49844</strain>
    </source>
</reference>
<sequence>MEMTREDLVALRDASVQNAVSLLHDAQLLYLGSRWAGAHGMATLAVEEAGKAWLCHQKLIGLPGITRQDLSSHAHKAIAARQMIATVQQASEKIFNLDEVYGEHHDYAADCDFYLRMAGFYVDLTEHGVVGGANSITEDQASSSMVVAEVAVRMAKTLPEWELPDREPGSSERLVGKPLKPPVR</sequence>
<dbReference type="Proteomes" id="UP001521150">
    <property type="component" value="Unassembled WGS sequence"/>
</dbReference>
<accession>A0ABS8ZMM9</accession>
<name>A0ABS8ZMM9_9PSEU</name>
<dbReference type="NCBIfam" id="TIGR04498">
    <property type="entry name" value="AbiV_defense"/>
    <property type="match status" value="1"/>
</dbReference>
<protein>
    <submittedName>
        <fullName evidence="2">AbiV family abortive infection protein</fullName>
    </submittedName>
</protein>
<dbReference type="InterPro" id="IPR030987">
    <property type="entry name" value="AbiV"/>
</dbReference>
<feature type="region of interest" description="Disordered" evidence="1">
    <location>
        <begin position="162"/>
        <end position="184"/>
    </location>
</feature>
<evidence type="ECO:0000313" key="3">
    <source>
        <dbReference type="Proteomes" id="UP001521150"/>
    </source>
</evidence>
<keyword evidence="3" id="KW-1185">Reference proteome</keyword>
<dbReference type="RefSeq" id="WP_233730479.1">
    <property type="nucleotide sequence ID" value="NZ_JAJVCN010000003.1"/>
</dbReference>
<dbReference type="EMBL" id="JAJVCN010000003">
    <property type="protein sequence ID" value="MCE7009038.1"/>
    <property type="molecule type" value="Genomic_DNA"/>
</dbReference>